<dbReference type="EMBL" id="PUHY01000010">
    <property type="protein sequence ID" value="PQO34616.1"/>
    <property type="molecule type" value="Genomic_DNA"/>
</dbReference>
<dbReference type="AlphaFoldDB" id="A0A2S8FR13"/>
<dbReference type="Proteomes" id="UP000238322">
    <property type="component" value="Unassembled WGS sequence"/>
</dbReference>
<sequence>MATDNAFGVSILLRKSKRVRLNRHVDDFDGDVYYCLLLAERIIRSIKLCSLLASGRRFR</sequence>
<organism evidence="1 2">
    <name type="scientific">Blastopirellula marina</name>
    <dbReference type="NCBI Taxonomy" id="124"/>
    <lineage>
        <taxon>Bacteria</taxon>
        <taxon>Pseudomonadati</taxon>
        <taxon>Planctomycetota</taxon>
        <taxon>Planctomycetia</taxon>
        <taxon>Pirellulales</taxon>
        <taxon>Pirellulaceae</taxon>
        <taxon>Blastopirellula</taxon>
    </lineage>
</organism>
<evidence type="ECO:0000313" key="1">
    <source>
        <dbReference type="EMBL" id="PQO34616.1"/>
    </source>
</evidence>
<gene>
    <name evidence="1" type="ORF">C5Y83_13990</name>
</gene>
<accession>A0A2S8FR13</accession>
<reference evidence="1 2" key="1">
    <citation type="submission" date="2018-02" db="EMBL/GenBank/DDBJ databases">
        <title>Comparative genomes isolates from brazilian mangrove.</title>
        <authorList>
            <person name="Araujo J.E."/>
            <person name="Taketani R.G."/>
            <person name="Silva M.C.P."/>
            <person name="Loureco M.V."/>
            <person name="Andreote F.D."/>
        </authorList>
    </citation>
    <scope>NUCLEOTIDE SEQUENCE [LARGE SCALE GENOMIC DNA]</scope>
    <source>
        <strain evidence="1 2">Hex-1 MGV</strain>
    </source>
</reference>
<evidence type="ECO:0000313" key="2">
    <source>
        <dbReference type="Proteomes" id="UP000238322"/>
    </source>
</evidence>
<proteinExistence type="predicted"/>
<protein>
    <submittedName>
        <fullName evidence="1">Uncharacterized protein</fullName>
    </submittedName>
</protein>
<comment type="caution">
    <text evidence="1">The sequence shown here is derived from an EMBL/GenBank/DDBJ whole genome shotgun (WGS) entry which is preliminary data.</text>
</comment>
<name>A0A2S8FR13_9BACT</name>